<protein>
    <recommendedName>
        <fullName evidence="3">Outer membrane protein OmpA-like transmembrane domain-containing protein</fullName>
    </recommendedName>
</protein>
<dbReference type="GO" id="GO:0009279">
    <property type="term" value="C:cell outer membrane"/>
    <property type="evidence" value="ECO:0007669"/>
    <property type="project" value="InterPro"/>
</dbReference>
<dbReference type="GO" id="GO:0015288">
    <property type="term" value="F:porin activity"/>
    <property type="evidence" value="ECO:0007669"/>
    <property type="project" value="UniProtKB-KW"/>
</dbReference>
<dbReference type="Pfam" id="PF01389">
    <property type="entry name" value="OmpA_membrane"/>
    <property type="match status" value="1"/>
</dbReference>
<dbReference type="SUPFAM" id="SSF56925">
    <property type="entry name" value="OMPA-like"/>
    <property type="match status" value="1"/>
</dbReference>
<gene>
    <name evidence="4" type="ORF">AFI02nite_41560</name>
</gene>
<dbReference type="RefSeq" id="WP_146866862.1">
    <property type="nucleotide sequence ID" value="NZ_BJTZ01000069.1"/>
</dbReference>
<evidence type="ECO:0000313" key="4">
    <source>
        <dbReference type="EMBL" id="GEK16120.1"/>
    </source>
</evidence>
<keyword evidence="2" id="KW-0626">Porin</keyword>
<name>A0A510USB8_ALIFS</name>
<accession>A0A510USB8</accession>
<proteinExistence type="inferred from homology"/>
<dbReference type="GO" id="GO:0046930">
    <property type="term" value="C:pore complex"/>
    <property type="evidence" value="ECO:0007669"/>
    <property type="project" value="UniProtKB-KW"/>
</dbReference>
<keyword evidence="2" id="KW-0812">Transmembrane</keyword>
<dbReference type="InterPro" id="IPR011250">
    <property type="entry name" value="OMP/PagP_B-barrel"/>
</dbReference>
<comment type="similarity">
    <text evidence="1">Belongs to the outer membrane OOP (TC 1.B.6) superfamily. OmpA family.</text>
</comment>
<sequence>MMRDKGAVSAKFAYPVTNNIAPYLKVGAASWVGAKTNDIAGVMRVGLSYRVFDYVALNVEYQYTDPIGNDVICEFAHQRFLLGITYHFSRATSRAITIEKPVVRERSAFINRLFNVEVVLQ</sequence>
<dbReference type="Proteomes" id="UP000321787">
    <property type="component" value="Unassembled WGS sequence"/>
</dbReference>
<evidence type="ECO:0000256" key="2">
    <source>
        <dbReference type="ARBA" id="ARBA00023114"/>
    </source>
</evidence>
<comment type="caution">
    <text evidence="4">The sequence shown here is derived from an EMBL/GenBank/DDBJ whole genome shotgun (WGS) entry which is preliminary data.</text>
</comment>
<dbReference type="InterPro" id="IPR000498">
    <property type="entry name" value="OmpA-like_TM_dom"/>
</dbReference>
<evidence type="ECO:0000256" key="1">
    <source>
        <dbReference type="ARBA" id="ARBA00005710"/>
    </source>
</evidence>
<organism evidence="4 5">
    <name type="scientific">Aliivibrio fischeri</name>
    <name type="common">Vibrio fischeri</name>
    <dbReference type="NCBI Taxonomy" id="668"/>
    <lineage>
        <taxon>Bacteria</taxon>
        <taxon>Pseudomonadati</taxon>
        <taxon>Pseudomonadota</taxon>
        <taxon>Gammaproteobacteria</taxon>
        <taxon>Vibrionales</taxon>
        <taxon>Vibrionaceae</taxon>
        <taxon>Aliivibrio</taxon>
    </lineage>
</organism>
<dbReference type="Gene3D" id="2.40.160.20">
    <property type="match status" value="1"/>
</dbReference>
<keyword evidence="2" id="KW-0813">Transport</keyword>
<evidence type="ECO:0000313" key="5">
    <source>
        <dbReference type="Proteomes" id="UP000321787"/>
    </source>
</evidence>
<evidence type="ECO:0000259" key="3">
    <source>
        <dbReference type="Pfam" id="PF01389"/>
    </source>
</evidence>
<reference evidence="4 5" key="1">
    <citation type="submission" date="2019-07" db="EMBL/GenBank/DDBJ databases">
        <title>Whole genome shotgun sequence of Aliivibrio fischeri NBRC 101058.</title>
        <authorList>
            <person name="Hosoyama A."/>
            <person name="Uohara A."/>
            <person name="Ohji S."/>
            <person name="Ichikawa N."/>
        </authorList>
    </citation>
    <scope>NUCLEOTIDE SEQUENCE [LARGE SCALE GENOMIC DNA]</scope>
    <source>
        <strain evidence="4 5">NBRC 101058</strain>
    </source>
</reference>
<keyword evidence="2" id="KW-0406">Ion transport</keyword>
<dbReference type="AlphaFoldDB" id="A0A510USB8"/>
<feature type="domain" description="Outer membrane protein OmpA-like transmembrane" evidence="3">
    <location>
        <begin position="8"/>
        <end position="90"/>
    </location>
</feature>
<dbReference type="EMBL" id="BJTZ01000069">
    <property type="protein sequence ID" value="GEK16120.1"/>
    <property type="molecule type" value="Genomic_DNA"/>
</dbReference>